<evidence type="ECO:0000256" key="7">
    <source>
        <dbReference type="ARBA" id="ARBA00040167"/>
    </source>
</evidence>
<feature type="domain" description="Tetrapyrrole biosynthesis uroporphyrinogen III synthase" evidence="10">
    <location>
        <begin position="23"/>
        <end position="243"/>
    </location>
</feature>
<evidence type="ECO:0000256" key="6">
    <source>
        <dbReference type="ARBA" id="ARBA00037589"/>
    </source>
</evidence>
<evidence type="ECO:0000313" key="11">
    <source>
        <dbReference type="EMBL" id="UOQ86178.1"/>
    </source>
</evidence>
<reference evidence="11 12" key="1">
    <citation type="submission" date="2022-04" db="EMBL/GenBank/DDBJ databases">
        <title>Gracilibacillus sp. isolated from saltern.</title>
        <authorList>
            <person name="Won M."/>
            <person name="Lee C.-M."/>
            <person name="Woen H.-Y."/>
            <person name="Kwon S.-W."/>
        </authorList>
    </citation>
    <scope>NUCLEOTIDE SEQUENCE [LARGE SCALE GENOMIC DNA]</scope>
    <source>
        <strain evidence="11 12">SSPM10-3</strain>
    </source>
</reference>
<dbReference type="EC" id="4.2.1.75" evidence="3 9"/>
<keyword evidence="12" id="KW-1185">Reference proteome</keyword>
<evidence type="ECO:0000256" key="8">
    <source>
        <dbReference type="ARBA" id="ARBA00048617"/>
    </source>
</evidence>
<evidence type="ECO:0000259" key="10">
    <source>
        <dbReference type="Pfam" id="PF02602"/>
    </source>
</evidence>
<dbReference type="PANTHER" id="PTHR38042">
    <property type="entry name" value="UROPORPHYRINOGEN-III SYNTHASE, CHLOROPLASTIC"/>
    <property type="match status" value="1"/>
</dbReference>
<dbReference type="InterPro" id="IPR039793">
    <property type="entry name" value="UROS/Hem4"/>
</dbReference>
<evidence type="ECO:0000256" key="1">
    <source>
        <dbReference type="ARBA" id="ARBA00004772"/>
    </source>
</evidence>
<evidence type="ECO:0000313" key="12">
    <source>
        <dbReference type="Proteomes" id="UP000831537"/>
    </source>
</evidence>
<comment type="pathway">
    <text evidence="1 9">Porphyrin-containing compound metabolism; protoporphyrin-IX biosynthesis; coproporphyrinogen-III from 5-aminolevulinate: step 3/4.</text>
</comment>
<evidence type="ECO:0000256" key="3">
    <source>
        <dbReference type="ARBA" id="ARBA00013109"/>
    </source>
</evidence>
<dbReference type="EMBL" id="CP095071">
    <property type="protein sequence ID" value="UOQ86178.1"/>
    <property type="molecule type" value="Genomic_DNA"/>
</dbReference>
<dbReference type="CDD" id="cd06578">
    <property type="entry name" value="HemD"/>
    <property type="match status" value="1"/>
</dbReference>
<dbReference type="RefSeq" id="WP_244746499.1">
    <property type="nucleotide sequence ID" value="NZ_CP095071.1"/>
</dbReference>
<evidence type="ECO:0000256" key="5">
    <source>
        <dbReference type="ARBA" id="ARBA00023244"/>
    </source>
</evidence>
<dbReference type="PANTHER" id="PTHR38042:SF1">
    <property type="entry name" value="UROPORPHYRINOGEN-III SYNTHASE, CHLOROPLASTIC"/>
    <property type="match status" value="1"/>
</dbReference>
<accession>A0ABY4GPV4</accession>
<dbReference type="Proteomes" id="UP000831537">
    <property type="component" value="Chromosome"/>
</dbReference>
<sequence>MNKPLSGKRIMVTREAKQALPLVYLLESYGAHCERVPLLYFEKCLLEDVQKSLQEISQYDWLFFTSANTVHFFDQFVKKLGLKIDQKIAAVGEKTAQLLEEYGYRVDFVPSIFAGSTMVREFREIVSSCHIALLCGSNARREIPEQLQQQGLSFEKIVIYRTMKNKEVIPLLQEKATEMNAVFFTSPSTVNTFHQFLAASLLEQVKKNVTAVAIGSTTSEALEKHGFQQIIYPETFTIENMVATYLDYIREGDK</sequence>
<evidence type="ECO:0000256" key="2">
    <source>
        <dbReference type="ARBA" id="ARBA00008133"/>
    </source>
</evidence>
<evidence type="ECO:0000256" key="4">
    <source>
        <dbReference type="ARBA" id="ARBA00023239"/>
    </source>
</evidence>
<comment type="function">
    <text evidence="6 9">Catalyzes cyclization of the linear tetrapyrrole, hydroxymethylbilane, to the macrocyclic uroporphyrinogen III.</text>
</comment>
<comment type="catalytic activity">
    <reaction evidence="8 9">
        <text>hydroxymethylbilane = uroporphyrinogen III + H2O</text>
        <dbReference type="Rhea" id="RHEA:18965"/>
        <dbReference type="ChEBI" id="CHEBI:15377"/>
        <dbReference type="ChEBI" id="CHEBI:57308"/>
        <dbReference type="ChEBI" id="CHEBI:57845"/>
        <dbReference type="EC" id="4.2.1.75"/>
    </reaction>
</comment>
<proteinExistence type="inferred from homology"/>
<dbReference type="InterPro" id="IPR003754">
    <property type="entry name" value="4pyrrol_synth_uPrphyn_synth"/>
</dbReference>
<dbReference type="InterPro" id="IPR036108">
    <property type="entry name" value="4pyrrol_syn_uPrphyn_synt_sf"/>
</dbReference>
<protein>
    <recommendedName>
        <fullName evidence="7 9">Uroporphyrinogen-III synthase</fullName>
        <ecNumber evidence="3 9">4.2.1.75</ecNumber>
    </recommendedName>
</protein>
<dbReference type="Pfam" id="PF02602">
    <property type="entry name" value="HEM4"/>
    <property type="match status" value="1"/>
</dbReference>
<dbReference type="Gene3D" id="3.40.50.10090">
    <property type="match status" value="2"/>
</dbReference>
<dbReference type="SUPFAM" id="SSF69618">
    <property type="entry name" value="HemD-like"/>
    <property type="match status" value="1"/>
</dbReference>
<keyword evidence="4 9" id="KW-0456">Lyase</keyword>
<name>A0ABY4GPV4_9BACI</name>
<evidence type="ECO:0000256" key="9">
    <source>
        <dbReference type="RuleBase" id="RU366031"/>
    </source>
</evidence>
<gene>
    <name evidence="11" type="ORF">MUN87_04585</name>
</gene>
<organism evidence="11 12">
    <name type="scientific">Gracilibacillus salinarum</name>
    <dbReference type="NCBI Taxonomy" id="2932255"/>
    <lineage>
        <taxon>Bacteria</taxon>
        <taxon>Bacillati</taxon>
        <taxon>Bacillota</taxon>
        <taxon>Bacilli</taxon>
        <taxon>Bacillales</taxon>
        <taxon>Bacillaceae</taxon>
        <taxon>Gracilibacillus</taxon>
    </lineage>
</organism>
<comment type="similarity">
    <text evidence="2 9">Belongs to the uroporphyrinogen-III synthase family.</text>
</comment>
<keyword evidence="5 9" id="KW-0627">Porphyrin biosynthesis</keyword>